<accession>A0AAV7XHV7</accession>
<dbReference type="AlphaFoldDB" id="A0AAV7XHV7"/>
<dbReference type="Proteomes" id="UP001075354">
    <property type="component" value="Chromosome 7"/>
</dbReference>
<reference evidence="2" key="1">
    <citation type="submission" date="2022-12" db="EMBL/GenBank/DDBJ databases">
        <title>Chromosome-level genome assembly of the bean flower thrips Megalurothrips usitatus.</title>
        <authorList>
            <person name="Ma L."/>
            <person name="Liu Q."/>
            <person name="Li H."/>
            <person name="Cai W."/>
        </authorList>
    </citation>
    <scope>NUCLEOTIDE SEQUENCE</scope>
    <source>
        <strain evidence="2">Cailab_2022a</strain>
    </source>
</reference>
<evidence type="ECO:0000313" key="2">
    <source>
        <dbReference type="EMBL" id="KAJ1525700.1"/>
    </source>
</evidence>
<name>A0AAV7XHV7_9NEOP</name>
<gene>
    <name evidence="2" type="ORF">ONE63_008911</name>
</gene>
<dbReference type="EMBL" id="JAPTSV010000007">
    <property type="protein sequence ID" value="KAJ1525700.1"/>
    <property type="molecule type" value="Genomic_DNA"/>
</dbReference>
<evidence type="ECO:0000313" key="3">
    <source>
        <dbReference type="Proteomes" id="UP001075354"/>
    </source>
</evidence>
<comment type="caution">
    <text evidence="2">The sequence shown here is derived from an EMBL/GenBank/DDBJ whole genome shotgun (WGS) entry which is preliminary data.</text>
</comment>
<feature type="chain" id="PRO_5043630829" evidence="1">
    <location>
        <begin position="20"/>
        <end position="127"/>
    </location>
</feature>
<feature type="signal peptide" evidence="1">
    <location>
        <begin position="1"/>
        <end position="19"/>
    </location>
</feature>
<sequence length="127" mass="12870">MKAALVLVALLAGVALTQAGPVAAAAAAPERPLQEASDVLALAAPVKDLVTKARCLAKVAVEVVLFIADIPRNCVDLSLRALGTQGLLEALYVLPACLVYSLVGAEQLATLSGGRCLDAAHAALMLS</sequence>
<keyword evidence="1" id="KW-0732">Signal</keyword>
<organism evidence="2 3">
    <name type="scientific">Megalurothrips usitatus</name>
    <name type="common">bean blossom thrips</name>
    <dbReference type="NCBI Taxonomy" id="439358"/>
    <lineage>
        <taxon>Eukaryota</taxon>
        <taxon>Metazoa</taxon>
        <taxon>Ecdysozoa</taxon>
        <taxon>Arthropoda</taxon>
        <taxon>Hexapoda</taxon>
        <taxon>Insecta</taxon>
        <taxon>Pterygota</taxon>
        <taxon>Neoptera</taxon>
        <taxon>Paraneoptera</taxon>
        <taxon>Thysanoptera</taxon>
        <taxon>Terebrantia</taxon>
        <taxon>Thripoidea</taxon>
        <taxon>Thripidae</taxon>
        <taxon>Megalurothrips</taxon>
    </lineage>
</organism>
<proteinExistence type="predicted"/>
<evidence type="ECO:0000256" key="1">
    <source>
        <dbReference type="SAM" id="SignalP"/>
    </source>
</evidence>
<keyword evidence="3" id="KW-1185">Reference proteome</keyword>
<protein>
    <submittedName>
        <fullName evidence="2">Uncharacterized protein</fullName>
    </submittedName>
</protein>